<gene>
    <name evidence="3 4" type="primary">LOC117346910</name>
</gene>
<sequence length="253" mass="27792">MKEEEADSPHPQTSIRQQPSLLPGAIEDPSLEVMESRLLNDFLGYEVNSEELLKNIETAVEEIKGEPPEEEGMENGEECAVDPIKDSPEHQEEEAKDEDEDEEKDIAVDTDDMWQEHSLVKEEICGLRSDVQSLIATVHDGLSNIGGILRVIEMEFQTLNQTLISLLPQLVPHSSSTTSASNVPTRATPVIGSQHGPPILKFQNLVFPNLQDSGVGQSGLASSGQSVLPQQCYGFSTGGPLYPSFRSRSRARR</sequence>
<feature type="region of interest" description="Disordered" evidence="1">
    <location>
        <begin position="1"/>
        <end position="28"/>
    </location>
</feature>
<dbReference type="OrthoDB" id="10561182at2759"/>
<keyword evidence="2" id="KW-1185">Reference proteome</keyword>
<dbReference type="AlphaFoldDB" id="A0A6P8PDZ4"/>
<dbReference type="RefSeq" id="XP_033773048.1">
    <property type="nucleotide sequence ID" value="XM_033917157.1"/>
</dbReference>
<reference evidence="3 4" key="1">
    <citation type="submission" date="2025-04" db="UniProtKB">
        <authorList>
            <consortium name="RefSeq"/>
        </authorList>
    </citation>
    <scope>IDENTIFICATION</scope>
</reference>
<feature type="region of interest" description="Disordered" evidence="1">
    <location>
        <begin position="59"/>
        <end position="104"/>
    </location>
</feature>
<feature type="compositionally biased region" description="Acidic residues" evidence="1">
    <location>
        <begin position="91"/>
        <end position="104"/>
    </location>
</feature>
<evidence type="ECO:0000313" key="2">
    <source>
        <dbReference type="Proteomes" id="UP000515159"/>
    </source>
</evidence>
<feature type="compositionally biased region" description="Polar residues" evidence="1">
    <location>
        <begin position="10"/>
        <end position="20"/>
    </location>
</feature>
<accession>A0A6P8PDZ4</accession>
<dbReference type="KEGG" id="gsh:117346910"/>
<organism evidence="2 4">
    <name type="scientific">Geotrypetes seraphini</name>
    <name type="common">Gaboon caecilian</name>
    <name type="synonym">Caecilia seraphini</name>
    <dbReference type="NCBI Taxonomy" id="260995"/>
    <lineage>
        <taxon>Eukaryota</taxon>
        <taxon>Metazoa</taxon>
        <taxon>Chordata</taxon>
        <taxon>Craniata</taxon>
        <taxon>Vertebrata</taxon>
        <taxon>Euteleostomi</taxon>
        <taxon>Amphibia</taxon>
        <taxon>Gymnophiona</taxon>
        <taxon>Geotrypetes</taxon>
    </lineage>
</organism>
<dbReference type="Proteomes" id="UP000515159">
    <property type="component" value="Chromosome 12"/>
</dbReference>
<evidence type="ECO:0000313" key="3">
    <source>
        <dbReference type="RefSeq" id="XP_033773047.1"/>
    </source>
</evidence>
<proteinExistence type="predicted"/>
<protein>
    <submittedName>
        <fullName evidence="3 4">Uncharacterized protein LOC117346910</fullName>
    </submittedName>
</protein>
<evidence type="ECO:0000313" key="4">
    <source>
        <dbReference type="RefSeq" id="XP_033773048.1"/>
    </source>
</evidence>
<dbReference type="GeneID" id="117346910"/>
<evidence type="ECO:0000256" key="1">
    <source>
        <dbReference type="SAM" id="MobiDB-lite"/>
    </source>
</evidence>
<name>A0A6P8PDZ4_GEOSA</name>
<dbReference type="RefSeq" id="XP_033773047.1">
    <property type="nucleotide sequence ID" value="XM_033917156.1"/>
</dbReference>
<feature type="compositionally biased region" description="Acidic residues" evidence="1">
    <location>
        <begin position="68"/>
        <end position="80"/>
    </location>
</feature>